<evidence type="ECO:0000256" key="6">
    <source>
        <dbReference type="SAM" id="Phobius"/>
    </source>
</evidence>
<dbReference type="InterPro" id="IPR050833">
    <property type="entry name" value="Poly_Biosynth_Transport"/>
</dbReference>
<dbReference type="PANTHER" id="PTHR30250:SF30">
    <property type="entry name" value="LIPID III FLIPPASE"/>
    <property type="match status" value="1"/>
</dbReference>
<feature type="transmembrane region" description="Helical" evidence="6">
    <location>
        <begin position="338"/>
        <end position="355"/>
    </location>
</feature>
<evidence type="ECO:0000256" key="2">
    <source>
        <dbReference type="ARBA" id="ARBA00022475"/>
    </source>
</evidence>
<feature type="transmembrane region" description="Helical" evidence="6">
    <location>
        <begin position="217"/>
        <end position="242"/>
    </location>
</feature>
<dbReference type="InterPro" id="IPR002797">
    <property type="entry name" value="Polysacc_synth"/>
</dbReference>
<dbReference type="EMBL" id="JBAWKC010000001">
    <property type="protein sequence ID" value="MFH6768162.1"/>
    <property type="molecule type" value="Genomic_DNA"/>
</dbReference>
<evidence type="ECO:0000256" key="5">
    <source>
        <dbReference type="ARBA" id="ARBA00023136"/>
    </source>
</evidence>
<keyword evidence="8" id="KW-1185">Reference proteome</keyword>
<evidence type="ECO:0000256" key="4">
    <source>
        <dbReference type="ARBA" id="ARBA00022989"/>
    </source>
</evidence>
<reference evidence="7 8" key="1">
    <citation type="submission" date="2024-02" db="EMBL/GenBank/DDBJ databases">
        <title>A Gaetbulibacter species isolated from tidal flats and genomic insights of their niches.</title>
        <authorList>
            <person name="Ye Y."/>
        </authorList>
    </citation>
    <scope>NUCLEOTIDE SEQUENCE [LARGE SCALE GENOMIC DNA]</scope>
    <source>
        <strain evidence="7 8">KEM-8</strain>
    </source>
</reference>
<feature type="transmembrane region" description="Helical" evidence="6">
    <location>
        <begin position="175"/>
        <end position="196"/>
    </location>
</feature>
<protein>
    <submittedName>
        <fullName evidence="7">O-antigen translocase</fullName>
    </submittedName>
</protein>
<comment type="subcellular location">
    <subcellularLocation>
        <location evidence="1">Cell membrane</location>
        <topology evidence="1">Multi-pass membrane protein</topology>
    </subcellularLocation>
</comment>
<evidence type="ECO:0000313" key="8">
    <source>
        <dbReference type="Proteomes" id="UP001610104"/>
    </source>
</evidence>
<keyword evidence="2" id="KW-1003">Cell membrane</keyword>
<dbReference type="InterPro" id="IPR044550">
    <property type="entry name" value="WzxE"/>
</dbReference>
<evidence type="ECO:0000256" key="3">
    <source>
        <dbReference type="ARBA" id="ARBA00022692"/>
    </source>
</evidence>
<keyword evidence="5 6" id="KW-0472">Membrane</keyword>
<proteinExistence type="predicted"/>
<organism evidence="7 8">
    <name type="scientific">Gaetbulibacter aquiaggeris</name>
    <dbReference type="NCBI Taxonomy" id="1735373"/>
    <lineage>
        <taxon>Bacteria</taxon>
        <taxon>Pseudomonadati</taxon>
        <taxon>Bacteroidota</taxon>
        <taxon>Flavobacteriia</taxon>
        <taxon>Flavobacteriales</taxon>
        <taxon>Flavobacteriaceae</taxon>
        <taxon>Gaetbulibacter</taxon>
    </lineage>
</organism>
<feature type="transmembrane region" description="Helical" evidence="6">
    <location>
        <begin position="254"/>
        <end position="278"/>
    </location>
</feature>
<sequence length="421" mass="48530">MLFKIASANAFLVAVRMGFSLFTQKIFAIYIGADGIAQVGDLKNIISFLDQFSILGTSNGLVKYISENKDDKKQLNRLFSTTFIFAAIASFFSFIILFFGSGLLNDLVFGTDNKYEYIFKILSFLIPFIGINAILGSLINSLSNYKLYSRLNLFAIIVSTIVIVCLTMINGISGALLAICLIPIIQFLSYLIFFLKESMVYINLSKIFSSFSFKNKLLSYSFMTIIVVFFINTTDVFIRNLIEKTVSKSDAGYWTAMTSVSKIYMQFLAAIFPLYILPKYSNIKNTFEFRKEVMMIYKMLLPLIIIGMLLVYLFRIFLIKSLYTEDFLAMSNLFRWQLVGDFIKFVAIVLSYQFLAKRQIGYFVFTELLSVFLFYVFSVYFINIYGTEGVVIAHFVRYILYLLVVIYIMRNSFYGENREFK</sequence>
<evidence type="ECO:0000313" key="7">
    <source>
        <dbReference type="EMBL" id="MFH6768162.1"/>
    </source>
</evidence>
<keyword evidence="3 6" id="KW-0812">Transmembrane</keyword>
<evidence type="ECO:0000256" key="1">
    <source>
        <dbReference type="ARBA" id="ARBA00004651"/>
    </source>
</evidence>
<accession>A0ABW7MSL7</accession>
<dbReference type="RefSeq" id="WP_395437409.1">
    <property type="nucleotide sequence ID" value="NZ_JBAWKC010000001.1"/>
</dbReference>
<feature type="transmembrane region" description="Helical" evidence="6">
    <location>
        <begin position="151"/>
        <end position="169"/>
    </location>
</feature>
<comment type="caution">
    <text evidence="7">The sequence shown here is derived from an EMBL/GenBank/DDBJ whole genome shotgun (WGS) entry which is preliminary data.</text>
</comment>
<feature type="transmembrane region" description="Helical" evidence="6">
    <location>
        <begin position="299"/>
        <end position="318"/>
    </location>
</feature>
<gene>
    <name evidence="7" type="ORF">V8G56_05380</name>
</gene>
<feature type="transmembrane region" description="Helical" evidence="6">
    <location>
        <begin position="362"/>
        <end position="385"/>
    </location>
</feature>
<keyword evidence="4 6" id="KW-1133">Transmembrane helix</keyword>
<name>A0ABW7MSL7_9FLAO</name>
<dbReference type="Proteomes" id="UP001610104">
    <property type="component" value="Unassembled WGS sequence"/>
</dbReference>
<feature type="transmembrane region" description="Helical" evidence="6">
    <location>
        <begin position="78"/>
        <end position="105"/>
    </location>
</feature>
<dbReference type="PANTHER" id="PTHR30250">
    <property type="entry name" value="PST FAMILY PREDICTED COLANIC ACID TRANSPORTER"/>
    <property type="match status" value="1"/>
</dbReference>
<dbReference type="Pfam" id="PF01943">
    <property type="entry name" value="Polysacc_synt"/>
    <property type="match status" value="1"/>
</dbReference>
<dbReference type="CDD" id="cd13125">
    <property type="entry name" value="MATE_like_10"/>
    <property type="match status" value="1"/>
</dbReference>
<feature type="transmembrane region" description="Helical" evidence="6">
    <location>
        <begin position="391"/>
        <end position="409"/>
    </location>
</feature>
<feature type="transmembrane region" description="Helical" evidence="6">
    <location>
        <begin position="117"/>
        <end position="139"/>
    </location>
</feature>